<accession>A0A803TSR2</accession>
<feature type="domain" description="G-protein coupled receptors family 1 profile" evidence="14">
    <location>
        <begin position="46"/>
        <end position="294"/>
    </location>
</feature>
<dbReference type="PRINTS" id="PR00245">
    <property type="entry name" value="OLFACTORYR"/>
</dbReference>
<keyword evidence="4 13" id="KW-0716">Sensory transduction</keyword>
<dbReference type="Gene3D" id="1.20.1070.10">
    <property type="entry name" value="Rhodopsin 7-helix transmembrane proteins"/>
    <property type="match status" value="1"/>
</dbReference>
<gene>
    <name evidence="15" type="primary">LOC100561386</name>
</gene>
<feature type="transmembrane region" description="Helical" evidence="13">
    <location>
        <begin position="66"/>
        <end position="86"/>
    </location>
</feature>
<dbReference type="PANTHER" id="PTHR26452">
    <property type="entry name" value="OLFACTORY RECEPTOR"/>
    <property type="match status" value="1"/>
</dbReference>
<comment type="function">
    <text evidence="1">Odorant receptor.</text>
</comment>
<evidence type="ECO:0000313" key="16">
    <source>
        <dbReference type="Proteomes" id="UP000001646"/>
    </source>
</evidence>
<keyword evidence="8 12" id="KW-0297">G-protein coupled receptor</keyword>
<evidence type="ECO:0000256" key="13">
    <source>
        <dbReference type="RuleBase" id="RU363047"/>
    </source>
</evidence>
<dbReference type="GeneTree" id="ENSGT01050000244828"/>
<feature type="transmembrane region" description="Helical" evidence="13">
    <location>
        <begin position="241"/>
        <end position="264"/>
    </location>
</feature>
<dbReference type="SUPFAM" id="SSF81321">
    <property type="entry name" value="Family A G protein-coupled receptor-like"/>
    <property type="match status" value="1"/>
</dbReference>
<keyword evidence="7 13" id="KW-1133">Transmembrane helix</keyword>
<evidence type="ECO:0000256" key="11">
    <source>
        <dbReference type="ARBA" id="ARBA00023224"/>
    </source>
</evidence>
<evidence type="ECO:0000259" key="14">
    <source>
        <dbReference type="PROSITE" id="PS50262"/>
    </source>
</evidence>
<evidence type="ECO:0000256" key="5">
    <source>
        <dbReference type="ARBA" id="ARBA00022692"/>
    </source>
</evidence>
<evidence type="ECO:0000256" key="10">
    <source>
        <dbReference type="ARBA" id="ARBA00023170"/>
    </source>
</evidence>
<sequence>MSLKEQQLMNQSSLSEFLLLEFSNVREFQILHFIAFFIFYLVAAAGNLLIIAAVASDHHLHNPMYLFLMNLAIQDVGQISVIIPISMANSLMNDRHISYSGCVAQVLFYILFLSSDFFLLTIMAYDRYVAICNPLQYEMVMNRHACFQMVTAVWISSLCYGILHTGGTFTPRFCSNVINQFFCEIPQLLKLTCSDVYLFEIGVVLLGVFVGVGCFVFIVVTYVHIFTAVLRIPVIQRRRKVFSTCIPHLLVFSIFIFTGGFSYVRATSGSSSSFDLVLSMIYSMVPPLMNPVVYAMRNKDIKNALSKLLSLRYFTRKFFSNLIHQSSVDNLNNCS</sequence>
<dbReference type="GO" id="GO:0004930">
    <property type="term" value="F:G protein-coupled receptor activity"/>
    <property type="evidence" value="ECO:0007669"/>
    <property type="project" value="UniProtKB-KW"/>
</dbReference>
<keyword evidence="10 12" id="KW-0675">Receptor</keyword>
<dbReference type="PROSITE" id="PS00237">
    <property type="entry name" value="G_PROTEIN_RECEP_F1_1"/>
    <property type="match status" value="1"/>
</dbReference>
<feature type="transmembrane region" description="Helical" evidence="13">
    <location>
        <begin position="276"/>
        <end position="296"/>
    </location>
</feature>
<feature type="transmembrane region" description="Helical" evidence="13">
    <location>
        <begin position="196"/>
        <end position="229"/>
    </location>
</feature>
<feature type="transmembrane region" description="Helical" evidence="13">
    <location>
        <begin position="106"/>
        <end position="125"/>
    </location>
</feature>
<evidence type="ECO:0000256" key="8">
    <source>
        <dbReference type="ARBA" id="ARBA00023040"/>
    </source>
</evidence>
<dbReference type="GO" id="GO:0005549">
    <property type="term" value="F:odorant binding"/>
    <property type="evidence" value="ECO:0000318"/>
    <property type="project" value="GO_Central"/>
</dbReference>
<dbReference type="InterPro" id="IPR050516">
    <property type="entry name" value="Olfactory_GPCR"/>
</dbReference>
<keyword evidence="9 13" id="KW-0472">Membrane</keyword>
<dbReference type="CDD" id="cd15227">
    <property type="entry name" value="7tmA_OR14-like"/>
    <property type="match status" value="1"/>
</dbReference>
<keyword evidence="6 13" id="KW-0552">Olfaction</keyword>
<reference evidence="15" key="2">
    <citation type="submission" date="2025-08" db="UniProtKB">
        <authorList>
            <consortium name="Ensembl"/>
        </authorList>
    </citation>
    <scope>IDENTIFICATION</scope>
</reference>
<dbReference type="InterPro" id="IPR000276">
    <property type="entry name" value="GPCR_Rhodpsn"/>
</dbReference>
<evidence type="ECO:0000256" key="1">
    <source>
        <dbReference type="ARBA" id="ARBA00002936"/>
    </source>
</evidence>
<keyword evidence="16" id="KW-1185">Reference proteome</keyword>
<keyword evidence="11 12" id="KW-0807">Transducer</keyword>
<dbReference type="InParanoid" id="A0A803TSR2"/>
<name>A0A803TSR2_ANOCA</name>
<evidence type="ECO:0000256" key="12">
    <source>
        <dbReference type="RuleBase" id="RU000688"/>
    </source>
</evidence>
<dbReference type="Ensembl" id="ENSACAT00000057941.1">
    <property type="protein sequence ID" value="ENSACAP00000038252.1"/>
    <property type="gene ID" value="ENSACAG00000041224.1"/>
</dbReference>
<dbReference type="InterPro" id="IPR000725">
    <property type="entry name" value="Olfact_rcpt"/>
</dbReference>
<dbReference type="AlphaFoldDB" id="A0A803TSR2"/>
<dbReference type="InterPro" id="IPR017452">
    <property type="entry name" value="GPCR_Rhodpsn_7TM"/>
</dbReference>
<dbReference type="FunFam" id="1.20.1070.10:FF:000037">
    <property type="entry name" value="Olfactory receptor"/>
    <property type="match status" value="1"/>
</dbReference>
<comment type="similarity">
    <text evidence="12">Belongs to the G-protein coupled receptor 1 family.</text>
</comment>
<dbReference type="PRINTS" id="PR00237">
    <property type="entry name" value="GPCRRHODOPSN"/>
</dbReference>
<protein>
    <recommendedName>
        <fullName evidence="13">Olfactory receptor</fullName>
    </recommendedName>
</protein>
<keyword evidence="5 12" id="KW-0812">Transmembrane</keyword>
<dbReference type="Proteomes" id="UP000001646">
    <property type="component" value="Unplaced"/>
</dbReference>
<reference evidence="15" key="1">
    <citation type="submission" date="2009-12" db="EMBL/GenBank/DDBJ databases">
        <title>The Genome Sequence of Anolis carolinensis (Green Anole Lizard).</title>
        <authorList>
            <consortium name="The Genome Sequencing Platform"/>
            <person name="Di Palma F."/>
            <person name="Alfoldi J."/>
            <person name="Heiman D."/>
            <person name="Young S."/>
            <person name="Grabherr M."/>
            <person name="Johnson J."/>
            <person name="Lander E.S."/>
            <person name="Lindblad-Toh K."/>
        </authorList>
    </citation>
    <scope>NUCLEOTIDE SEQUENCE [LARGE SCALE GENOMIC DNA]</scope>
    <source>
        <strain evidence="15">JBL SC #1</strain>
    </source>
</reference>
<evidence type="ECO:0000256" key="3">
    <source>
        <dbReference type="ARBA" id="ARBA00022475"/>
    </source>
</evidence>
<comment type="subcellular location">
    <subcellularLocation>
        <location evidence="2 13">Cell membrane</location>
        <topology evidence="2 13">Multi-pass membrane protein</topology>
    </subcellularLocation>
</comment>
<evidence type="ECO:0000256" key="7">
    <source>
        <dbReference type="ARBA" id="ARBA00022989"/>
    </source>
</evidence>
<dbReference type="GO" id="GO:0005886">
    <property type="term" value="C:plasma membrane"/>
    <property type="evidence" value="ECO:0007669"/>
    <property type="project" value="UniProtKB-SubCell"/>
</dbReference>
<dbReference type="GO" id="GO:0004984">
    <property type="term" value="F:olfactory receptor activity"/>
    <property type="evidence" value="ECO:0000318"/>
    <property type="project" value="GO_Central"/>
</dbReference>
<evidence type="ECO:0000256" key="6">
    <source>
        <dbReference type="ARBA" id="ARBA00022725"/>
    </source>
</evidence>
<evidence type="ECO:0000313" key="15">
    <source>
        <dbReference type="Ensembl" id="ENSACAP00000038252.1"/>
    </source>
</evidence>
<organism evidence="15 16">
    <name type="scientific">Anolis carolinensis</name>
    <name type="common">Green anole</name>
    <name type="synonym">American chameleon</name>
    <dbReference type="NCBI Taxonomy" id="28377"/>
    <lineage>
        <taxon>Eukaryota</taxon>
        <taxon>Metazoa</taxon>
        <taxon>Chordata</taxon>
        <taxon>Craniata</taxon>
        <taxon>Vertebrata</taxon>
        <taxon>Euteleostomi</taxon>
        <taxon>Lepidosauria</taxon>
        <taxon>Squamata</taxon>
        <taxon>Bifurcata</taxon>
        <taxon>Unidentata</taxon>
        <taxon>Episquamata</taxon>
        <taxon>Toxicofera</taxon>
        <taxon>Iguania</taxon>
        <taxon>Dactyloidae</taxon>
        <taxon>Anolis</taxon>
    </lineage>
</organism>
<proteinExistence type="inferred from homology"/>
<feature type="transmembrane region" description="Helical" evidence="13">
    <location>
        <begin position="145"/>
        <end position="163"/>
    </location>
</feature>
<feature type="transmembrane region" description="Helical" evidence="13">
    <location>
        <begin position="30"/>
        <end position="54"/>
    </location>
</feature>
<evidence type="ECO:0000256" key="4">
    <source>
        <dbReference type="ARBA" id="ARBA00022606"/>
    </source>
</evidence>
<evidence type="ECO:0000256" key="9">
    <source>
        <dbReference type="ARBA" id="ARBA00023136"/>
    </source>
</evidence>
<dbReference type="Pfam" id="PF13853">
    <property type="entry name" value="7tm_4"/>
    <property type="match status" value="1"/>
</dbReference>
<dbReference type="PROSITE" id="PS50262">
    <property type="entry name" value="G_PROTEIN_RECEP_F1_2"/>
    <property type="match status" value="1"/>
</dbReference>
<evidence type="ECO:0000256" key="2">
    <source>
        <dbReference type="ARBA" id="ARBA00004651"/>
    </source>
</evidence>
<reference evidence="15" key="3">
    <citation type="submission" date="2025-09" db="UniProtKB">
        <authorList>
            <consortium name="Ensembl"/>
        </authorList>
    </citation>
    <scope>IDENTIFICATION</scope>
</reference>
<keyword evidence="3 13" id="KW-1003">Cell membrane</keyword>